<dbReference type="Proteomes" id="UP000476030">
    <property type="component" value="Unassembled WGS sequence"/>
</dbReference>
<dbReference type="RefSeq" id="WP_161314421.1">
    <property type="nucleotide sequence ID" value="NZ_WTUW01000001.1"/>
</dbReference>
<keyword evidence="3" id="KW-0812">Transmembrane</keyword>
<dbReference type="Gene3D" id="2.60.120.10">
    <property type="entry name" value="Jelly Rolls"/>
    <property type="match status" value="1"/>
</dbReference>
<dbReference type="Pfam" id="PF00027">
    <property type="entry name" value="cNMP_binding"/>
    <property type="match status" value="1"/>
</dbReference>
<dbReference type="InterPro" id="IPR000595">
    <property type="entry name" value="cNMP-bd_dom"/>
</dbReference>
<evidence type="ECO:0000256" key="3">
    <source>
        <dbReference type="ARBA" id="ARBA00022692"/>
    </source>
</evidence>
<evidence type="ECO:0000256" key="6">
    <source>
        <dbReference type="ARBA" id="ARBA00023136"/>
    </source>
</evidence>
<dbReference type="GO" id="GO:0016020">
    <property type="term" value="C:membrane"/>
    <property type="evidence" value="ECO:0007669"/>
    <property type="project" value="UniProtKB-SubCell"/>
</dbReference>
<organism evidence="10 11">
    <name type="scientific">Sneathiella litorea</name>
    <dbReference type="NCBI Taxonomy" id="2606216"/>
    <lineage>
        <taxon>Bacteria</taxon>
        <taxon>Pseudomonadati</taxon>
        <taxon>Pseudomonadota</taxon>
        <taxon>Alphaproteobacteria</taxon>
        <taxon>Sneathiellales</taxon>
        <taxon>Sneathiellaceae</taxon>
        <taxon>Sneathiella</taxon>
    </lineage>
</organism>
<gene>
    <name evidence="10" type="ORF">GQE98_04420</name>
</gene>
<dbReference type="SMART" id="SM00100">
    <property type="entry name" value="cNMP"/>
    <property type="match status" value="1"/>
</dbReference>
<feature type="domain" description="Cyclic nucleotide-binding" evidence="9">
    <location>
        <begin position="15"/>
        <end position="134"/>
    </location>
</feature>
<keyword evidence="5" id="KW-0406">Ion transport</keyword>
<evidence type="ECO:0000259" key="9">
    <source>
        <dbReference type="PROSITE" id="PS50042"/>
    </source>
</evidence>
<dbReference type="InterPro" id="IPR050866">
    <property type="entry name" value="CNG_cation_channel"/>
</dbReference>
<keyword evidence="2" id="KW-0813">Transport</keyword>
<evidence type="ECO:0000313" key="11">
    <source>
        <dbReference type="Proteomes" id="UP000476030"/>
    </source>
</evidence>
<dbReference type="AlphaFoldDB" id="A0A6L8W444"/>
<dbReference type="SUPFAM" id="SSF51206">
    <property type="entry name" value="cAMP-binding domain-like"/>
    <property type="match status" value="1"/>
</dbReference>
<dbReference type="InterPro" id="IPR014710">
    <property type="entry name" value="RmlC-like_jellyroll"/>
</dbReference>
<evidence type="ECO:0000313" key="10">
    <source>
        <dbReference type="EMBL" id="MZR29876.1"/>
    </source>
</evidence>
<dbReference type="GO" id="GO:0044877">
    <property type="term" value="F:protein-containing complex binding"/>
    <property type="evidence" value="ECO:0007669"/>
    <property type="project" value="TreeGrafter"/>
</dbReference>
<name>A0A6L8W444_9PROT</name>
<dbReference type="EMBL" id="WTUW01000001">
    <property type="protein sequence ID" value="MZR29876.1"/>
    <property type="molecule type" value="Genomic_DNA"/>
</dbReference>
<evidence type="ECO:0000256" key="8">
    <source>
        <dbReference type="ARBA" id="ARBA00023303"/>
    </source>
</evidence>
<evidence type="ECO:0000256" key="1">
    <source>
        <dbReference type="ARBA" id="ARBA00004141"/>
    </source>
</evidence>
<keyword evidence="6" id="KW-0472">Membrane</keyword>
<comment type="caution">
    <text evidence="10">The sequence shown here is derived from an EMBL/GenBank/DDBJ whole genome shotgun (WGS) entry which is preliminary data.</text>
</comment>
<protein>
    <submittedName>
        <fullName evidence="10">Cyclic nucleotide-binding domain-containing protein</fullName>
    </submittedName>
</protein>
<keyword evidence="4" id="KW-1133">Transmembrane helix</keyword>
<dbReference type="PANTHER" id="PTHR45638">
    <property type="entry name" value="CYCLIC NUCLEOTIDE-GATED CATION CHANNEL SUBUNIT A"/>
    <property type="match status" value="1"/>
</dbReference>
<dbReference type="InterPro" id="IPR018490">
    <property type="entry name" value="cNMP-bd_dom_sf"/>
</dbReference>
<dbReference type="GO" id="GO:0005221">
    <property type="term" value="F:intracellularly cyclic nucleotide-activated monoatomic cation channel activity"/>
    <property type="evidence" value="ECO:0007669"/>
    <property type="project" value="InterPro"/>
</dbReference>
<dbReference type="PROSITE" id="PS50042">
    <property type="entry name" value="CNMP_BINDING_3"/>
    <property type="match status" value="1"/>
</dbReference>
<evidence type="ECO:0000256" key="5">
    <source>
        <dbReference type="ARBA" id="ARBA00023065"/>
    </source>
</evidence>
<dbReference type="PRINTS" id="PR00103">
    <property type="entry name" value="CAMPKINASE"/>
</dbReference>
<comment type="subcellular location">
    <subcellularLocation>
        <location evidence="1">Membrane</location>
        <topology evidence="1">Multi-pass membrane protein</topology>
    </subcellularLocation>
</comment>
<dbReference type="PROSITE" id="PS00889">
    <property type="entry name" value="CNMP_BINDING_2"/>
    <property type="match status" value="1"/>
</dbReference>
<dbReference type="CDD" id="cd00038">
    <property type="entry name" value="CAP_ED"/>
    <property type="match status" value="1"/>
</dbReference>
<keyword evidence="11" id="KW-1185">Reference proteome</keyword>
<evidence type="ECO:0000256" key="4">
    <source>
        <dbReference type="ARBA" id="ARBA00022989"/>
    </source>
</evidence>
<evidence type="ECO:0000256" key="2">
    <source>
        <dbReference type="ARBA" id="ARBA00022448"/>
    </source>
</evidence>
<sequence length="154" mass="17265">MSLKEEVEILRQIPLFAKIEPSKIKLLAFTSERLTYQPDDFVCEQGDNGDAAYFIMAGEADVIVETPSGPLTVATLGKNDVVGEIAILIDVPRTATIKAKTELTTLKITKDVFFRMVTEFPEMAVEMMRVLAERLVRTTDDLQKAKEIIRKDSQ</sequence>
<evidence type="ECO:0000256" key="7">
    <source>
        <dbReference type="ARBA" id="ARBA00023286"/>
    </source>
</evidence>
<dbReference type="InterPro" id="IPR018488">
    <property type="entry name" value="cNMP-bd_CS"/>
</dbReference>
<reference evidence="10 11" key="1">
    <citation type="submission" date="2019-12" db="EMBL/GenBank/DDBJ databases">
        <title>Snethiella sp. nov. sp. isolated from sea sand.</title>
        <authorList>
            <person name="Kim J."/>
            <person name="Jeong S.E."/>
            <person name="Jung H.S."/>
            <person name="Jeon C.O."/>
        </authorList>
    </citation>
    <scope>NUCLEOTIDE SEQUENCE [LARGE SCALE GENOMIC DNA]</scope>
    <source>
        <strain evidence="10 11">DP05</strain>
    </source>
</reference>
<proteinExistence type="predicted"/>
<accession>A0A6L8W444</accession>
<keyword evidence="8" id="KW-0407">Ion channel</keyword>
<dbReference type="PANTHER" id="PTHR45638:SF11">
    <property type="entry name" value="CYCLIC NUCLEOTIDE-GATED CATION CHANNEL SUBUNIT A"/>
    <property type="match status" value="1"/>
</dbReference>
<keyword evidence="7" id="KW-1071">Ligand-gated ion channel</keyword>